<dbReference type="HOGENOM" id="CLU_3099396_0_0_6"/>
<evidence type="ECO:0000313" key="2">
    <source>
        <dbReference type="Proteomes" id="UP000032266"/>
    </source>
</evidence>
<dbReference type="EMBL" id="CP007142">
    <property type="protein sequence ID" value="AJQ95719.1"/>
    <property type="molecule type" value="Genomic_DNA"/>
</dbReference>
<gene>
    <name evidence="1" type="ORF">YC6258_03683</name>
</gene>
<proteinExistence type="predicted"/>
<reference evidence="1 2" key="1">
    <citation type="submission" date="2014-01" db="EMBL/GenBank/DDBJ databases">
        <title>Full genme sequencing of cellulolytic bacterium Gynuella sunshinyii YC6258T gen. nov., sp. nov.</title>
        <authorList>
            <person name="Khan H."/>
            <person name="Chung E.J."/>
            <person name="Chung Y.R."/>
        </authorList>
    </citation>
    <scope>NUCLEOTIDE SEQUENCE [LARGE SCALE GENOMIC DNA]</scope>
    <source>
        <strain evidence="1 2">YC6258</strain>
    </source>
</reference>
<evidence type="ECO:0000313" key="1">
    <source>
        <dbReference type="EMBL" id="AJQ95719.1"/>
    </source>
</evidence>
<keyword evidence="2" id="KW-1185">Reference proteome</keyword>
<dbReference type="KEGG" id="gsn:YC6258_03683"/>
<organism evidence="1 2">
    <name type="scientific">Gynuella sunshinyii YC6258</name>
    <dbReference type="NCBI Taxonomy" id="1445510"/>
    <lineage>
        <taxon>Bacteria</taxon>
        <taxon>Pseudomonadati</taxon>
        <taxon>Pseudomonadota</taxon>
        <taxon>Gammaproteobacteria</taxon>
        <taxon>Oceanospirillales</taxon>
        <taxon>Saccharospirillaceae</taxon>
        <taxon>Gynuella</taxon>
    </lineage>
</organism>
<sequence length="51" mass="5755">MGHGEKYATAVSVLKQHFRSNVIIGNAPALLFERSLPEETNLRVPKYEITK</sequence>
<dbReference type="Proteomes" id="UP000032266">
    <property type="component" value="Chromosome"/>
</dbReference>
<dbReference type="AlphaFoldDB" id="A0A0C5VZ76"/>
<protein>
    <submittedName>
        <fullName evidence="1">Uncharacterized protein</fullName>
    </submittedName>
</protein>
<name>A0A0C5VZ76_9GAMM</name>
<accession>A0A0C5VZ76</accession>